<evidence type="ECO:0000313" key="6">
    <source>
        <dbReference type="EMBL" id="KAL3425178.1"/>
    </source>
</evidence>
<name>A0ABR4PP75_9HELO</name>
<evidence type="ECO:0000256" key="2">
    <source>
        <dbReference type="ARBA" id="ARBA00022692"/>
    </source>
</evidence>
<evidence type="ECO:0000313" key="7">
    <source>
        <dbReference type="Proteomes" id="UP001629113"/>
    </source>
</evidence>
<evidence type="ECO:0000256" key="3">
    <source>
        <dbReference type="ARBA" id="ARBA00022989"/>
    </source>
</evidence>
<gene>
    <name evidence="6" type="ORF">PVAG01_04459</name>
</gene>
<dbReference type="PIRSF" id="PIRSF006060">
    <property type="entry name" value="AA_transporter"/>
    <property type="match status" value="1"/>
</dbReference>
<feature type="transmembrane region" description="Helical" evidence="5">
    <location>
        <begin position="472"/>
        <end position="492"/>
    </location>
</feature>
<reference evidence="6 7" key="1">
    <citation type="submission" date="2024-06" db="EMBL/GenBank/DDBJ databases">
        <title>Complete genome of Phlyctema vagabunda strain 19-DSS-EL-015.</title>
        <authorList>
            <person name="Fiorenzani C."/>
        </authorList>
    </citation>
    <scope>NUCLEOTIDE SEQUENCE [LARGE SCALE GENOMIC DNA]</scope>
    <source>
        <strain evidence="6 7">19-DSS-EL-015</strain>
    </source>
</reference>
<feature type="transmembrane region" description="Helical" evidence="5">
    <location>
        <begin position="446"/>
        <end position="466"/>
    </location>
</feature>
<feature type="transmembrane region" description="Helical" evidence="5">
    <location>
        <begin position="173"/>
        <end position="193"/>
    </location>
</feature>
<dbReference type="PANTHER" id="PTHR11785:SF402">
    <property type="entry name" value="AMINO ACID TRANSPORTER (EUROFUNG)"/>
    <property type="match status" value="1"/>
</dbReference>
<dbReference type="Pfam" id="PF13520">
    <property type="entry name" value="AA_permease_2"/>
    <property type="match status" value="1"/>
</dbReference>
<evidence type="ECO:0000256" key="5">
    <source>
        <dbReference type="SAM" id="Phobius"/>
    </source>
</evidence>
<feature type="transmembrane region" description="Helical" evidence="5">
    <location>
        <begin position="131"/>
        <end position="153"/>
    </location>
</feature>
<dbReference type="PANTHER" id="PTHR11785">
    <property type="entry name" value="AMINO ACID TRANSPORTER"/>
    <property type="match status" value="1"/>
</dbReference>
<dbReference type="InterPro" id="IPR050598">
    <property type="entry name" value="AminoAcid_Transporter"/>
</dbReference>
<dbReference type="EMBL" id="JBFCZG010000003">
    <property type="protein sequence ID" value="KAL3425178.1"/>
    <property type="molecule type" value="Genomic_DNA"/>
</dbReference>
<keyword evidence="3 5" id="KW-1133">Transmembrane helix</keyword>
<dbReference type="InterPro" id="IPR002293">
    <property type="entry name" value="AA/rel_permease1"/>
</dbReference>
<feature type="transmembrane region" description="Helical" evidence="5">
    <location>
        <begin position="205"/>
        <end position="232"/>
    </location>
</feature>
<protein>
    <submittedName>
        <fullName evidence="6">Amino acid permease</fullName>
    </submittedName>
</protein>
<sequence>MDAQKSQPHLQTIPLLMEAAAPEAGSEQCDSPTTPLVSPTTPRVGSPLLVARSLSYLNGLAIVLSLQIGSGIFSTPSAVVHNTSSLIVSIVVWFLAGLLAWTGAASFIELGSRIPVNGGMQEFLRYCYGDALGFLASWSMVFLVKPCSVAMISLIFSEYLHRAFGDSKEPSPWVLKGLAILAIVSITTINLLGLRTSTSITNFFLVTKSIGLGSIILVGLTQALLCFSATGIENTCLKGPANNSINHSPNDTWKITGAFTDAVLAALWSYSGWETLSIVTGELKSPSRNIPRVLHSAMAVVITLFMLANTAYFIILPITELGKTNTVALDFGREVFGIYGVIFYTCIVGLSCLGALNVKVFTSGRLTHAAASRRWFPLYLSVLSNQRTPIRAMLLNSCLAITYTLIGKFRGLIVFAGMAESTTVCASVLGVLVLRARPNPDENPSGYRTFISNPIIFCSLSVAVVIRSALEHPIQGVIIVAFYISGFSAYWWHFRGLRETYYGSIS</sequence>
<dbReference type="Proteomes" id="UP001629113">
    <property type="component" value="Unassembled WGS sequence"/>
</dbReference>
<feature type="transmembrane region" description="Helical" evidence="5">
    <location>
        <begin position="293"/>
        <end position="315"/>
    </location>
</feature>
<feature type="transmembrane region" description="Helical" evidence="5">
    <location>
        <begin position="412"/>
        <end position="434"/>
    </location>
</feature>
<feature type="transmembrane region" description="Helical" evidence="5">
    <location>
        <begin position="335"/>
        <end position="356"/>
    </location>
</feature>
<feature type="transmembrane region" description="Helical" evidence="5">
    <location>
        <begin position="86"/>
        <end position="110"/>
    </location>
</feature>
<feature type="transmembrane region" description="Helical" evidence="5">
    <location>
        <begin position="56"/>
        <end position="74"/>
    </location>
</feature>
<keyword evidence="2 5" id="KW-0812">Transmembrane</keyword>
<dbReference type="Gene3D" id="1.20.1740.10">
    <property type="entry name" value="Amino acid/polyamine transporter I"/>
    <property type="match status" value="1"/>
</dbReference>
<organism evidence="6 7">
    <name type="scientific">Phlyctema vagabunda</name>
    <dbReference type="NCBI Taxonomy" id="108571"/>
    <lineage>
        <taxon>Eukaryota</taxon>
        <taxon>Fungi</taxon>
        <taxon>Dikarya</taxon>
        <taxon>Ascomycota</taxon>
        <taxon>Pezizomycotina</taxon>
        <taxon>Leotiomycetes</taxon>
        <taxon>Helotiales</taxon>
        <taxon>Dermateaceae</taxon>
        <taxon>Phlyctema</taxon>
    </lineage>
</organism>
<comment type="caution">
    <text evidence="6">The sequence shown here is derived from an EMBL/GenBank/DDBJ whole genome shotgun (WGS) entry which is preliminary data.</text>
</comment>
<proteinExistence type="predicted"/>
<comment type="subcellular location">
    <subcellularLocation>
        <location evidence="1">Membrane</location>
        <topology evidence="1">Multi-pass membrane protein</topology>
    </subcellularLocation>
</comment>
<accession>A0ABR4PP75</accession>
<keyword evidence="4 5" id="KW-0472">Membrane</keyword>
<keyword evidence="7" id="KW-1185">Reference proteome</keyword>
<evidence type="ECO:0000256" key="4">
    <source>
        <dbReference type="ARBA" id="ARBA00023136"/>
    </source>
</evidence>
<evidence type="ECO:0000256" key="1">
    <source>
        <dbReference type="ARBA" id="ARBA00004141"/>
    </source>
</evidence>